<feature type="chain" id="PRO_5037609059" evidence="1">
    <location>
        <begin position="16"/>
        <end position="144"/>
    </location>
</feature>
<reference evidence="3" key="1">
    <citation type="submission" date="2022-11" db="UniProtKB">
        <authorList>
            <consortium name="WormBaseParasite"/>
        </authorList>
    </citation>
    <scope>IDENTIFICATION</scope>
</reference>
<evidence type="ECO:0000313" key="3">
    <source>
        <dbReference type="WBParaSite" id="PEQ_0000126401-mRNA-1"/>
    </source>
</evidence>
<proteinExistence type="predicted"/>
<dbReference type="Proteomes" id="UP000887564">
    <property type="component" value="Unplaced"/>
</dbReference>
<name>A0A914R3S8_PAREQ</name>
<feature type="signal peptide" evidence="1">
    <location>
        <begin position="1"/>
        <end position="15"/>
    </location>
</feature>
<keyword evidence="2" id="KW-1185">Reference proteome</keyword>
<accession>A0A914R3S8</accession>
<organism evidence="2 3">
    <name type="scientific">Parascaris equorum</name>
    <name type="common">Equine roundworm</name>
    <dbReference type="NCBI Taxonomy" id="6256"/>
    <lineage>
        <taxon>Eukaryota</taxon>
        <taxon>Metazoa</taxon>
        <taxon>Ecdysozoa</taxon>
        <taxon>Nematoda</taxon>
        <taxon>Chromadorea</taxon>
        <taxon>Rhabditida</taxon>
        <taxon>Spirurina</taxon>
        <taxon>Ascaridomorpha</taxon>
        <taxon>Ascaridoidea</taxon>
        <taxon>Ascarididae</taxon>
        <taxon>Parascaris</taxon>
    </lineage>
</organism>
<evidence type="ECO:0000256" key="1">
    <source>
        <dbReference type="SAM" id="SignalP"/>
    </source>
</evidence>
<evidence type="ECO:0000313" key="2">
    <source>
        <dbReference type="Proteomes" id="UP000887564"/>
    </source>
</evidence>
<keyword evidence="1" id="KW-0732">Signal</keyword>
<dbReference type="WBParaSite" id="PEQ_0000126401-mRNA-1">
    <property type="protein sequence ID" value="PEQ_0000126401-mRNA-1"/>
    <property type="gene ID" value="PEQ_0000126401"/>
</dbReference>
<protein>
    <submittedName>
        <fullName evidence="3">Uncharacterized protein</fullName>
    </submittedName>
</protein>
<dbReference type="AlphaFoldDB" id="A0A914R3S8"/>
<sequence>MPILCILFLIGRWEPESLYADGAIVCHETQTYKAHANTGALGVAAEPGDPEHVRFYVSSGTYFEVTKKIQRLGVFSSFLFHFHIISSSEANLLLAYIERRCCLTGEEHQMVASVLFVVVDFSVIGSKALPTACKVHRRVFRSRF</sequence>